<evidence type="ECO:0000313" key="2">
    <source>
        <dbReference type="Proteomes" id="UP000245790"/>
    </source>
</evidence>
<dbReference type="RefSeq" id="WP_109762346.1">
    <property type="nucleotide sequence ID" value="NZ_QGGU01000003.1"/>
</dbReference>
<dbReference type="OrthoDB" id="6197455at2"/>
<keyword evidence="2" id="KW-1185">Reference proteome</keyword>
<protein>
    <submittedName>
        <fullName evidence="1">Uncharacterized protein</fullName>
    </submittedName>
</protein>
<comment type="caution">
    <text evidence="1">The sequence shown here is derived from an EMBL/GenBank/DDBJ whole genome shotgun (WGS) entry which is preliminary data.</text>
</comment>
<dbReference type="AlphaFoldDB" id="A0A316FZW0"/>
<reference evidence="1 2" key="1">
    <citation type="submission" date="2018-05" db="EMBL/GenBank/DDBJ databases">
        <title>Genomic Encyclopedia of Type Strains, Phase IV (KMG-IV): sequencing the most valuable type-strain genomes for metagenomic binning, comparative biology and taxonomic classification.</title>
        <authorList>
            <person name="Goeker M."/>
        </authorList>
    </citation>
    <scope>NUCLEOTIDE SEQUENCE [LARGE SCALE GENOMIC DNA]</scope>
    <source>
        <strain evidence="1 2">DSM 25350</strain>
    </source>
</reference>
<organism evidence="1 2">
    <name type="scientific">Pleionea mediterranea</name>
    <dbReference type="NCBI Taxonomy" id="523701"/>
    <lineage>
        <taxon>Bacteria</taxon>
        <taxon>Pseudomonadati</taxon>
        <taxon>Pseudomonadota</taxon>
        <taxon>Gammaproteobacteria</taxon>
        <taxon>Oceanospirillales</taxon>
        <taxon>Pleioneaceae</taxon>
        <taxon>Pleionea</taxon>
    </lineage>
</organism>
<accession>A0A316FZW0</accession>
<evidence type="ECO:0000313" key="1">
    <source>
        <dbReference type="EMBL" id="PWK53246.1"/>
    </source>
</evidence>
<proteinExistence type="predicted"/>
<name>A0A316FZW0_9GAMM</name>
<gene>
    <name evidence="1" type="ORF">C8D97_10369</name>
</gene>
<dbReference type="EMBL" id="QGGU01000003">
    <property type="protein sequence ID" value="PWK53246.1"/>
    <property type="molecule type" value="Genomic_DNA"/>
</dbReference>
<dbReference type="Proteomes" id="UP000245790">
    <property type="component" value="Unassembled WGS sequence"/>
</dbReference>
<sequence length="90" mass="10609">MPAHIVKVVPARLDKDCMEVTLRLLPGKIGQWIGRKEKTITYKGQGNDWYRYPCYTPASGKMAKFLKSIYRGWEYRHIQYRFKQSVRKAG</sequence>